<dbReference type="HAMAP" id="MF_01937">
    <property type="entry name" value="MenA_1"/>
    <property type="match status" value="1"/>
</dbReference>
<dbReference type="InterPro" id="IPR026046">
    <property type="entry name" value="UBIAD1"/>
</dbReference>
<dbReference type="RefSeq" id="WP_007694133.1">
    <property type="nucleotide sequence ID" value="NZ_AOMB01000033.1"/>
</dbReference>
<name>M0LZ83_9EURY</name>
<feature type="transmembrane region" description="Helical" evidence="8">
    <location>
        <begin position="121"/>
        <end position="138"/>
    </location>
</feature>
<evidence type="ECO:0000256" key="6">
    <source>
        <dbReference type="ARBA" id="ARBA00022989"/>
    </source>
</evidence>
<dbReference type="UniPathway" id="UPA00079">
    <property type="reaction ID" value="UER00168"/>
</dbReference>
<dbReference type="GO" id="GO:0005886">
    <property type="term" value="C:plasma membrane"/>
    <property type="evidence" value="ECO:0007669"/>
    <property type="project" value="UniProtKB-SubCell"/>
</dbReference>
<dbReference type="Proteomes" id="UP000011566">
    <property type="component" value="Unassembled WGS sequence"/>
</dbReference>
<dbReference type="NCBIfam" id="NF004751">
    <property type="entry name" value="PRK06080.1-3"/>
    <property type="match status" value="1"/>
</dbReference>
<keyword evidence="7 8" id="KW-0472">Membrane</keyword>
<evidence type="ECO:0000256" key="2">
    <source>
        <dbReference type="ARBA" id="ARBA00022428"/>
    </source>
</evidence>
<evidence type="ECO:0000256" key="4">
    <source>
        <dbReference type="ARBA" id="ARBA00022679"/>
    </source>
</evidence>
<evidence type="ECO:0000256" key="1">
    <source>
        <dbReference type="ARBA" id="ARBA00004651"/>
    </source>
</evidence>
<keyword evidence="3 8" id="KW-1003">Cell membrane</keyword>
<dbReference type="Pfam" id="PF01040">
    <property type="entry name" value="UbiA"/>
    <property type="match status" value="1"/>
</dbReference>
<comment type="caution">
    <text evidence="9">The sequence shown here is derived from an EMBL/GenBank/DDBJ whole genome shotgun (WGS) entry which is preliminary data.</text>
</comment>
<evidence type="ECO:0000256" key="8">
    <source>
        <dbReference type="HAMAP-Rule" id="MF_01937"/>
    </source>
</evidence>
<dbReference type="Gene3D" id="1.10.357.140">
    <property type="entry name" value="UbiA prenyltransferase"/>
    <property type="match status" value="1"/>
</dbReference>
<proteinExistence type="inferred from homology"/>
<dbReference type="PIRSF" id="PIRSF005355">
    <property type="entry name" value="UBIAD1"/>
    <property type="match status" value="1"/>
</dbReference>
<comment type="subcellular location">
    <subcellularLocation>
        <location evidence="1 8">Cell membrane</location>
        <topology evidence="1 8">Multi-pass membrane protein</topology>
    </subcellularLocation>
</comment>
<feature type="transmembrane region" description="Helical" evidence="8">
    <location>
        <begin position="150"/>
        <end position="179"/>
    </location>
</feature>
<evidence type="ECO:0000313" key="9">
    <source>
        <dbReference type="EMBL" id="EMA37669.1"/>
    </source>
</evidence>
<feature type="transmembrane region" description="Helical" evidence="8">
    <location>
        <begin position="185"/>
        <end position="206"/>
    </location>
</feature>
<organism evidence="9 10">
    <name type="scientific">Halococcus hamelinensis 100A6</name>
    <dbReference type="NCBI Taxonomy" id="1132509"/>
    <lineage>
        <taxon>Archaea</taxon>
        <taxon>Methanobacteriati</taxon>
        <taxon>Methanobacteriota</taxon>
        <taxon>Stenosarchaea group</taxon>
        <taxon>Halobacteria</taxon>
        <taxon>Halobacteriales</taxon>
        <taxon>Halococcaceae</taxon>
        <taxon>Halococcus</taxon>
    </lineage>
</organism>
<comment type="function">
    <text evidence="8">Conversion of 1,4-dihydroxy-2-naphthoate (DHNA) to demethylmenaquinone (DMK).</text>
</comment>
<dbReference type="EMBL" id="AOMB01000033">
    <property type="protein sequence ID" value="EMA37669.1"/>
    <property type="molecule type" value="Genomic_DNA"/>
</dbReference>
<keyword evidence="5 8" id="KW-0812">Transmembrane</keyword>
<reference evidence="9 10" key="1">
    <citation type="journal article" date="2014" name="PLoS Genet.">
        <title>Phylogenetically driven sequencing of extremely halophilic archaea reveals strategies for static and dynamic osmo-response.</title>
        <authorList>
            <person name="Becker E.A."/>
            <person name="Seitzer P.M."/>
            <person name="Tritt A."/>
            <person name="Larsen D."/>
            <person name="Krusor M."/>
            <person name="Yao A.I."/>
            <person name="Wu D."/>
            <person name="Madern D."/>
            <person name="Eisen J.A."/>
            <person name="Darling A.E."/>
            <person name="Facciotti M.T."/>
        </authorList>
    </citation>
    <scope>NUCLEOTIDE SEQUENCE [LARGE SCALE GENOMIC DNA]</scope>
    <source>
        <strain evidence="9 10">100A6</strain>
    </source>
</reference>
<feature type="transmembrane region" description="Helical" evidence="8">
    <location>
        <begin position="236"/>
        <end position="261"/>
    </location>
</feature>
<evidence type="ECO:0000256" key="7">
    <source>
        <dbReference type="ARBA" id="ARBA00023136"/>
    </source>
</evidence>
<sequence>MGTQTVSRRRAWLMAARPQTLPAAASPVVVGIGLALGTEVFAPLPALAALVGALLIQVGTNFANDYYDAKSGVDSDDREGFTRVTQSGLISPPQVRSAMIATFALAILVGIYLVYVGGVPIIVIGLASVAAGVLYAGGPYPFGSYGLGDLFVFVFFGLVAVTGTYYVQAAALATAFPLWLPPDTLPLAAVVASLPAAALSTNILVVNNLRDRETDEAAGKRSLAVIIGYRWSRVEFALLLGMAYTVPVVFWLTGFSLLVLAPLLTVPYAVYIAETVMTRTDGDVLNPALSQVGKLLAAHSALFALGLALPGVLG</sequence>
<dbReference type="AlphaFoldDB" id="M0LZ83"/>
<protein>
    <recommendedName>
        <fullName evidence="8">1,4-dihydroxy-2-naphthoate octaprenyltransferase</fullName>
        <shortName evidence="8">DHNA-octaprenyltransferase</shortName>
        <ecNumber evidence="8">2.5.1.74</ecNumber>
    </recommendedName>
</protein>
<accession>M0LZ83</accession>
<dbReference type="GO" id="GO:0009234">
    <property type="term" value="P:menaquinone biosynthetic process"/>
    <property type="evidence" value="ECO:0007669"/>
    <property type="project" value="UniProtKB-UniRule"/>
</dbReference>
<dbReference type="PATRIC" id="fig|1132509.6.peg.2704"/>
<evidence type="ECO:0000256" key="5">
    <source>
        <dbReference type="ARBA" id="ARBA00022692"/>
    </source>
</evidence>
<dbReference type="InterPro" id="IPR044878">
    <property type="entry name" value="UbiA_sf"/>
</dbReference>
<comment type="catalytic activity">
    <reaction evidence="8">
        <text>an all-trans-polyprenyl diphosphate + 1,4-dihydroxy-2-naphthoate + H(+) = a 2-demethylmenaquinol + CO2 + diphosphate</text>
        <dbReference type="Rhea" id="RHEA:26478"/>
        <dbReference type="Rhea" id="RHEA-COMP:9563"/>
        <dbReference type="Rhea" id="RHEA-COMP:9564"/>
        <dbReference type="ChEBI" id="CHEBI:11173"/>
        <dbReference type="ChEBI" id="CHEBI:15378"/>
        <dbReference type="ChEBI" id="CHEBI:16526"/>
        <dbReference type="ChEBI" id="CHEBI:33019"/>
        <dbReference type="ChEBI" id="CHEBI:55437"/>
        <dbReference type="ChEBI" id="CHEBI:58914"/>
        <dbReference type="EC" id="2.5.1.74"/>
    </reaction>
</comment>
<evidence type="ECO:0000256" key="3">
    <source>
        <dbReference type="ARBA" id="ARBA00022475"/>
    </source>
</evidence>
<keyword evidence="10" id="KW-1185">Reference proteome</keyword>
<dbReference type="PANTHER" id="PTHR13929:SF0">
    <property type="entry name" value="UBIA PRENYLTRANSFERASE DOMAIN-CONTAINING PROTEIN 1"/>
    <property type="match status" value="1"/>
</dbReference>
<feature type="transmembrane region" description="Helical" evidence="8">
    <location>
        <begin position="44"/>
        <end position="63"/>
    </location>
</feature>
<feature type="transmembrane region" description="Helical" evidence="8">
    <location>
        <begin position="97"/>
        <end position="115"/>
    </location>
</feature>
<dbReference type="CDD" id="cd13962">
    <property type="entry name" value="PT_UbiA_UBIAD1"/>
    <property type="match status" value="1"/>
</dbReference>
<dbReference type="InterPro" id="IPR004657">
    <property type="entry name" value="MenA"/>
</dbReference>
<feature type="transmembrane region" description="Helical" evidence="8">
    <location>
        <begin position="21"/>
        <end position="38"/>
    </location>
</feature>
<dbReference type="PANTHER" id="PTHR13929">
    <property type="entry name" value="1,4-DIHYDROXY-2-NAPHTHOATE OCTAPRENYLTRANSFERASE"/>
    <property type="match status" value="1"/>
</dbReference>
<keyword evidence="6 8" id="KW-1133">Transmembrane helix</keyword>
<keyword evidence="2 8" id="KW-0474">Menaquinone biosynthesis</keyword>
<evidence type="ECO:0000313" key="10">
    <source>
        <dbReference type="Proteomes" id="UP000011566"/>
    </source>
</evidence>
<dbReference type="InterPro" id="IPR000537">
    <property type="entry name" value="UbiA_prenyltransferase"/>
</dbReference>
<dbReference type="GO" id="GO:0042371">
    <property type="term" value="P:vitamin K biosynthetic process"/>
    <property type="evidence" value="ECO:0007669"/>
    <property type="project" value="TreeGrafter"/>
</dbReference>
<comment type="similarity">
    <text evidence="8">Belongs to the MenA family. Type 1 subfamily.</text>
</comment>
<gene>
    <name evidence="8" type="primary">menA</name>
    <name evidence="9" type="ORF">C447_11875</name>
</gene>
<dbReference type="EC" id="2.5.1.74" evidence="8"/>
<dbReference type="eggNOG" id="arCOG00480">
    <property type="taxonomic scope" value="Archaea"/>
</dbReference>
<dbReference type="OrthoDB" id="203724at2157"/>
<dbReference type="GO" id="GO:0046428">
    <property type="term" value="F:1,4-dihydroxy-2-naphthoate polyprenyltransferase activity"/>
    <property type="evidence" value="ECO:0007669"/>
    <property type="project" value="UniProtKB-UniRule"/>
</dbReference>
<keyword evidence="4 8" id="KW-0808">Transferase</keyword>
<dbReference type="NCBIfam" id="TIGR00751">
    <property type="entry name" value="menA"/>
    <property type="match status" value="1"/>
</dbReference>
<comment type="pathway">
    <text evidence="8">Quinol/quinone metabolism; menaquinone biosynthesis; menaquinol from 1,4-dihydroxy-2-naphthoate: step 1/2.</text>
</comment>